<dbReference type="AlphaFoldDB" id="R0DMF7"/>
<evidence type="ECO:0000313" key="3">
    <source>
        <dbReference type="EMBL" id="ENZ74758.1"/>
    </source>
</evidence>
<evidence type="ECO:0000256" key="2">
    <source>
        <dbReference type="ARBA" id="ARBA00023163"/>
    </source>
</evidence>
<evidence type="ECO:0000256" key="1">
    <source>
        <dbReference type="ARBA" id="ARBA00023015"/>
    </source>
</evidence>
<evidence type="ECO:0000313" key="4">
    <source>
        <dbReference type="Proteomes" id="UP000013280"/>
    </source>
</evidence>
<comment type="caution">
    <text evidence="3">The sequence shown here is derived from an EMBL/GenBank/DDBJ whole genome shotgun (WGS) entry which is preliminary data.</text>
</comment>
<dbReference type="InterPro" id="IPR053721">
    <property type="entry name" value="Fimbrial_Adhesin_Reg"/>
</dbReference>
<dbReference type="Gene3D" id="1.10.10.2690">
    <property type="match status" value="1"/>
</dbReference>
<proteinExistence type="predicted"/>
<dbReference type="Proteomes" id="UP000013280">
    <property type="component" value="Unassembled WGS sequence"/>
</dbReference>
<protein>
    <submittedName>
        <fullName evidence="3">Uncharacterized protein</fullName>
    </submittedName>
</protein>
<dbReference type="PATRIC" id="fig|1264675.3.peg.5202"/>
<keyword evidence="2" id="KW-0804">Transcription</keyword>
<dbReference type="RefSeq" id="WP_004637261.1">
    <property type="nucleotide sequence ID" value="NZ_APMQ01000037.1"/>
</dbReference>
<name>R0DMF7_RALPI</name>
<keyword evidence="1" id="KW-0805">Transcription regulation</keyword>
<dbReference type="EMBL" id="APMQ01000037">
    <property type="protein sequence ID" value="ENZ74758.1"/>
    <property type="molecule type" value="Genomic_DNA"/>
</dbReference>
<gene>
    <name evidence="3" type="ORF">OR214_05279</name>
</gene>
<sequence>MTINAVSAEDFDRVARQHCRGWGPDSLSVVRALLVNLERPADVAKKFDKTPQHVNVLKKRFLDKMAKAAAVKVPADQFMLQTPPANASVLEPFKSEITKLVRHGYTDEQIGEFLKANDVDVDAQELVTFLRGNA</sequence>
<reference evidence="3 4" key="1">
    <citation type="journal article" date="2013" name="Genome Announc.">
        <title>Draft Genome Sequence for Ralstonia sp. Strain OR214, a Bacterium with Potential for Bioremediation.</title>
        <authorList>
            <person name="Utturkar S.M."/>
            <person name="Bollmann A."/>
            <person name="Brzoska R.M."/>
            <person name="Klingeman D.M."/>
            <person name="Epstein S.E."/>
            <person name="Palumbo A.V."/>
            <person name="Brown S.D."/>
        </authorList>
    </citation>
    <scope>NUCLEOTIDE SEQUENCE [LARGE SCALE GENOMIC DNA]</scope>
    <source>
        <strain evidence="3 4">OR214</strain>
    </source>
</reference>
<organism evidence="3 4">
    <name type="scientific">Ralstonia pickettii OR214</name>
    <dbReference type="NCBI Taxonomy" id="1264675"/>
    <lineage>
        <taxon>Bacteria</taxon>
        <taxon>Pseudomonadati</taxon>
        <taxon>Pseudomonadota</taxon>
        <taxon>Betaproteobacteria</taxon>
        <taxon>Burkholderiales</taxon>
        <taxon>Burkholderiaceae</taxon>
        <taxon>Ralstonia</taxon>
    </lineage>
</organism>
<accession>R0DMF7</accession>